<evidence type="ECO:0000313" key="3">
    <source>
        <dbReference type="EMBL" id="KKW08025.1"/>
    </source>
</evidence>
<name>A0A0G1VP01_9BACT</name>
<dbReference type="Proteomes" id="UP000034589">
    <property type="component" value="Unassembled WGS sequence"/>
</dbReference>
<gene>
    <name evidence="3" type="ORF">UY39_C0003G0012</name>
</gene>
<evidence type="ECO:0000256" key="1">
    <source>
        <dbReference type="SAM" id="MobiDB-lite"/>
    </source>
</evidence>
<evidence type="ECO:0000256" key="2">
    <source>
        <dbReference type="SAM" id="Phobius"/>
    </source>
</evidence>
<dbReference type="PANTHER" id="PTHR34179">
    <property type="entry name" value="TUMOR PROTEIN P53-INDUCIBLE PROTEIN 13"/>
    <property type="match status" value="1"/>
</dbReference>
<feature type="transmembrane region" description="Helical" evidence="2">
    <location>
        <begin position="6"/>
        <end position="26"/>
    </location>
</feature>
<keyword evidence="2" id="KW-0472">Membrane</keyword>
<protein>
    <recommendedName>
        <fullName evidence="5">DUF3105 domain-containing protein</fullName>
    </recommendedName>
</protein>
<comment type="caution">
    <text evidence="3">The sequence shown here is derived from an EMBL/GenBank/DDBJ whole genome shotgun (WGS) entry which is preliminary data.</text>
</comment>
<reference evidence="3 4" key="1">
    <citation type="journal article" date="2015" name="Nature">
        <title>rRNA introns, odd ribosomes, and small enigmatic genomes across a large radiation of phyla.</title>
        <authorList>
            <person name="Brown C.T."/>
            <person name="Hug L.A."/>
            <person name="Thomas B.C."/>
            <person name="Sharon I."/>
            <person name="Castelle C.J."/>
            <person name="Singh A."/>
            <person name="Wilkins M.J."/>
            <person name="Williams K.H."/>
            <person name="Banfield J.F."/>
        </authorList>
    </citation>
    <scope>NUCLEOTIDE SEQUENCE [LARGE SCALE GENOMIC DNA]</scope>
</reference>
<evidence type="ECO:0000313" key="4">
    <source>
        <dbReference type="Proteomes" id="UP000034589"/>
    </source>
</evidence>
<keyword evidence="2" id="KW-0812">Transmembrane</keyword>
<keyword evidence="2" id="KW-1133">Transmembrane helix</keyword>
<feature type="region of interest" description="Disordered" evidence="1">
    <location>
        <begin position="55"/>
        <end position="74"/>
    </location>
</feature>
<dbReference type="AlphaFoldDB" id="A0A0G1VP01"/>
<organism evidence="3 4">
    <name type="scientific">Candidatus Kaiserbacteria bacterium GW2011_GWC2_49_12</name>
    <dbReference type="NCBI Taxonomy" id="1618675"/>
    <lineage>
        <taxon>Bacteria</taxon>
        <taxon>Candidatus Kaiseribacteriota</taxon>
    </lineage>
</organism>
<dbReference type="GO" id="GO:0005737">
    <property type="term" value="C:cytoplasm"/>
    <property type="evidence" value="ECO:0007669"/>
    <property type="project" value="TreeGrafter"/>
</dbReference>
<dbReference type="EMBL" id="LCPV01000003">
    <property type="protein sequence ID" value="KKW08025.1"/>
    <property type="molecule type" value="Genomic_DNA"/>
</dbReference>
<sequence length="177" mass="19634">MTRKAINYSIAVLVIVSIGYGLYLLAQSATPKGEDMSKAIPLIMEATHISTDSPLAEYNSNPPTSGPHYAQTARSGFRDETIPDQNIIHNLEHGDVWIAYHPRILETVREDLKQFAAAKVIITPREENETDIALVAWSRLDTFNIENDALPEQRIKDFIARYSNKGPERISGASGGI</sequence>
<dbReference type="Pfam" id="PF11303">
    <property type="entry name" value="DUF3105"/>
    <property type="match status" value="1"/>
</dbReference>
<dbReference type="InterPro" id="IPR021454">
    <property type="entry name" value="DUF3105"/>
</dbReference>
<dbReference type="PANTHER" id="PTHR34179:SF1">
    <property type="entry name" value="TUMOR PROTEIN P53-INDUCIBLE PROTEIN 13"/>
    <property type="match status" value="1"/>
</dbReference>
<evidence type="ECO:0008006" key="5">
    <source>
        <dbReference type="Google" id="ProtNLM"/>
    </source>
</evidence>
<proteinExistence type="predicted"/>
<accession>A0A0G1VP01</accession>
<dbReference type="PATRIC" id="fig|1618675.3.peg.54"/>